<accession>C1F529</accession>
<proteinExistence type="predicted"/>
<evidence type="ECO:0000313" key="2">
    <source>
        <dbReference type="EMBL" id="ACO32875.1"/>
    </source>
</evidence>
<dbReference type="HOGENOM" id="CLU_2802575_0_0_0"/>
<reference evidence="2 3" key="1">
    <citation type="journal article" date="2009" name="Appl. Environ. Microbiol.">
        <title>Three genomes from the phylum Acidobacteria provide insight into the lifestyles of these microorganisms in soils.</title>
        <authorList>
            <person name="Ward N.L."/>
            <person name="Challacombe J.F."/>
            <person name="Janssen P.H."/>
            <person name="Henrissat B."/>
            <person name="Coutinho P.M."/>
            <person name="Wu M."/>
            <person name="Xie G."/>
            <person name="Haft D.H."/>
            <person name="Sait M."/>
            <person name="Badger J."/>
            <person name="Barabote R.D."/>
            <person name="Bradley B."/>
            <person name="Brettin T.S."/>
            <person name="Brinkac L.M."/>
            <person name="Bruce D."/>
            <person name="Creasy T."/>
            <person name="Daugherty S.C."/>
            <person name="Davidsen T.M."/>
            <person name="DeBoy R.T."/>
            <person name="Detter J.C."/>
            <person name="Dodson R.J."/>
            <person name="Durkin A.S."/>
            <person name="Ganapathy A."/>
            <person name="Gwinn-Giglio M."/>
            <person name="Han C.S."/>
            <person name="Khouri H."/>
            <person name="Kiss H."/>
            <person name="Kothari S.P."/>
            <person name="Madupu R."/>
            <person name="Nelson K.E."/>
            <person name="Nelson W.C."/>
            <person name="Paulsen I."/>
            <person name="Penn K."/>
            <person name="Ren Q."/>
            <person name="Rosovitz M.J."/>
            <person name="Selengut J.D."/>
            <person name="Shrivastava S."/>
            <person name="Sullivan S.A."/>
            <person name="Tapia R."/>
            <person name="Thompson L.S."/>
            <person name="Watkins K.L."/>
            <person name="Yang Q."/>
            <person name="Yu C."/>
            <person name="Zafar N."/>
            <person name="Zhou L."/>
            <person name="Kuske C.R."/>
        </authorList>
    </citation>
    <scope>NUCLEOTIDE SEQUENCE [LARGE SCALE GENOMIC DNA]</scope>
    <source>
        <strain evidence="3">ATCC 51196 / DSM 11244 / BCRC 80197 / JCM 7670 / NBRC 15755 / NCIMB 13165 / 161</strain>
    </source>
</reference>
<dbReference type="Proteomes" id="UP000002207">
    <property type="component" value="Chromosome"/>
</dbReference>
<feature type="region of interest" description="Disordered" evidence="1">
    <location>
        <begin position="22"/>
        <end position="67"/>
    </location>
</feature>
<name>C1F529_ACIC5</name>
<evidence type="ECO:0000256" key="1">
    <source>
        <dbReference type="SAM" id="MobiDB-lite"/>
    </source>
</evidence>
<dbReference type="EMBL" id="CP001472">
    <property type="protein sequence ID" value="ACO32875.1"/>
    <property type="molecule type" value="Genomic_DNA"/>
</dbReference>
<evidence type="ECO:0000313" key="3">
    <source>
        <dbReference type="Proteomes" id="UP000002207"/>
    </source>
</evidence>
<dbReference type="AlphaFoldDB" id="C1F529"/>
<protein>
    <submittedName>
        <fullName evidence="2">Conserved domain protein</fullName>
    </submittedName>
</protein>
<organism evidence="2 3">
    <name type="scientific">Acidobacterium capsulatum (strain ATCC 51196 / DSM 11244 / BCRC 80197 / JCM 7670 / NBRC 15755 / NCIMB 13165 / 161)</name>
    <dbReference type="NCBI Taxonomy" id="240015"/>
    <lineage>
        <taxon>Bacteria</taxon>
        <taxon>Pseudomonadati</taxon>
        <taxon>Acidobacteriota</taxon>
        <taxon>Terriglobia</taxon>
        <taxon>Terriglobales</taxon>
        <taxon>Acidobacteriaceae</taxon>
        <taxon>Acidobacterium</taxon>
    </lineage>
</organism>
<sequence>MRRFRYSMLPAWPAAIHCSKRARSVRSSSLPGAGTAATPARSKPASSANCPTRDGHASCLMPPHANG</sequence>
<keyword evidence="3" id="KW-1185">Reference proteome</keyword>
<dbReference type="KEGG" id="aca:ACP_3116"/>
<dbReference type="InParanoid" id="C1F529"/>
<gene>
    <name evidence="2" type="ordered locus">ACP_3116</name>
</gene>